<name>A0A0U9HJQ3_KLENI</name>
<feature type="region of interest" description="Disordered" evidence="1">
    <location>
        <begin position="183"/>
        <end position="207"/>
    </location>
</feature>
<sequence>MPTVSVQRQPCSQIGAAHSRQCLSLKDANSALAQVLSRHPTRAQGTSPFYLNSLLLARRRVPFIAHSKRHAVNSLLGQQYSTQGKRRGNNSIRCNAALSVALPFAGDVDAWRLIIERATVFFAILVAHLAGSSQPTWGSGSSGRLAFLPSRKPSQESPLVGSVSYTSTADWGADWGDQWGGETSADQIAERRSSSESATTSEPAPVFPPRIWGDISDKLRAPPVARKGALVETVLATSPELSVQGLAREPRRRLLAAALGALRESVELLPEEMEELGVPEWRAASEGVLVAAVRGAKSAWLEETDPELGSRKRVRDNLGLSENVVEQSEPLLAEVNEKAVESSWMQSLLGRKPGLGVTQAGLTPVETEAERSKNGAERQTGGSDARVPQREQGSRAEWGGWGAPVFRVAEETDSSLDGVLQKELALMGDKLPLYEELLFYLRFKKCRQGTRLPPGAFTKHASKALEDLVLAVADAVASDCMSLVGYNPRSGVKSLTPELLRSEEKDESGQFSGRVNDPNERGNGLEGGLADGLRDDSRKVEQLMQRFLHPRLRSTRALERFRNEVSLRRFLRTKLASVSALYEDRYDLWGLRQQPIAGGSEPLEVPDSKGRRTSPRTRRKPLASFAGLGLLGRKRQAEMAEEDWEVVVVGRSMPCRRIAELRRLGGWQLRYSMILEFLDVAAPILNGLLMKMGDWISFLLVTMIGRSLGLIYKGIKQSLRRS</sequence>
<keyword evidence="2" id="KW-0472">Membrane</keyword>
<dbReference type="OrthoDB" id="2020436at2759"/>
<evidence type="ECO:0000256" key="1">
    <source>
        <dbReference type="SAM" id="MobiDB-lite"/>
    </source>
</evidence>
<dbReference type="Pfam" id="PF12452">
    <property type="entry name" value="DUF3685"/>
    <property type="match status" value="2"/>
</dbReference>
<feature type="region of interest" description="Disordered" evidence="1">
    <location>
        <begin position="502"/>
        <end position="532"/>
    </location>
</feature>
<feature type="compositionally biased region" description="Low complexity" evidence="1">
    <location>
        <begin position="195"/>
        <end position="204"/>
    </location>
</feature>
<feature type="region of interest" description="Disordered" evidence="1">
    <location>
        <begin position="355"/>
        <end position="397"/>
    </location>
</feature>
<dbReference type="STRING" id="105231.A0A0U9HJQ3"/>
<dbReference type="PANTHER" id="PTHR36807">
    <property type="entry name" value="PHOSPHOGLYCOLATE PHOSPHATASE"/>
    <property type="match status" value="1"/>
</dbReference>
<keyword evidence="2" id="KW-1133">Transmembrane helix</keyword>
<keyword evidence="4" id="KW-1185">Reference proteome</keyword>
<dbReference type="Proteomes" id="UP000054558">
    <property type="component" value="Unassembled WGS sequence"/>
</dbReference>
<feature type="transmembrane region" description="Helical" evidence="2">
    <location>
        <begin position="695"/>
        <end position="712"/>
    </location>
</feature>
<gene>
    <name evidence="3" type="ORF">KFL_001190130</name>
</gene>
<protein>
    <submittedName>
        <fullName evidence="3">Uncharacterized protein</fullName>
    </submittedName>
</protein>
<accession>A0A0U9HJQ3</accession>
<keyword evidence="2" id="KW-0812">Transmembrane</keyword>
<dbReference type="AlphaFoldDB" id="A0A0U9HJQ3"/>
<reference evidence="3 4" key="1">
    <citation type="journal article" date="2014" name="Nat. Commun.">
        <title>Klebsormidium flaccidum genome reveals primary factors for plant terrestrial adaptation.</title>
        <authorList>
            <person name="Hori K."/>
            <person name="Maruyama F."/>
            <person name="Fujisawa T."/>
            <person name="Togashi T."/>
            <person name="Yamamoto N."/>
            <person name="Seo M."/>
            <person name="Sato S."/>
            <person name="Yamada T."/>
            <person name="Mori H."/>
            <person name="Tajima N."/>
            <person name="Moriyama T."/>
            <person name="Ikeuchi M."/>
            <person name="Watanabe M."/>
            <person name="Wada H."/>
            <person name="Kobayashi K."/>
            <person name="Saito M."/>
            <person name="Masuda T."/>
            <person name="Sasaki-Sekimoto Y."/>
            <person name="Mashiguchi K."/>
            <person name="Awai K."/>
            <person name="Shimojima M."/>
            <person name="Masuda S."/>
            <person name="Iwai M."/>
            <person name="Nobusawa T."/>
            <person name="Narise T."/>
            <person name="Kondo S."/>
            <person name="Saito H."/>
            <person name="Sato R."/>
            <person name="Murakawa M."/>
            <person name="Ihara Y."/>
            <person name="Oshima-Yamada Y."/>
            <person name="Ohtaka K."/>
            <person name="Satoh M."/>
            <person name="Sonobe K."/>
            <person name="Ishii M."/>
            <person name="Ohtani R."/>
            <person name="Kanamori-Sato M."/>
            <person name="Honoki R."/>
            <person name="Miyazaki D."/>
            <person name="Mochizuki H."/>
            <person name="Umetsu J."/>
            <person name="Higashi K."/>
            <person name="Shibata D."/>
            <person name="Kamiya Y."/>
            <person name="Sato N."/>
            <person name="Nakamura Y."/>
            <person name="Tabata S."/>
            <person name="Ida S."/>
            <person name="Kurokawa K."/>
            <person name="Ohta H."/>
        </authorList>
    </citation>
    <scope>NUCLEOTIDE SEQUENCE [LARGE SCALE GENOMIC DNA]</scope>
    <source>
        <strain evidence="3 4">NIES-2285</strain>
    </source>
</reference>
<evidence type="ECO:0000256" key="2">
    <source>
        <dbReference type="SAM" id="Phobius"/>
    </source>
</evidence>
<evidence type="ECO:0000313" key="3">
    <source>
        <dbReference type="EMBL" id="GAQ82670.1"/>
    </source>
</evidence>
<organism evidence="3 4">
    <name type="scientific">Klebsormidium nitens</name>
    <name type="common">Green alga</name>
    <name type="synonym">Ulothrix nitens</name>
    <dbReference type="NCBI Taxonomy" id="105231"/>
    <lineage>
        <taxon>Eukaryota</taxon>
        <taxon>Viridiplantae</taxon>
        <taxon>Streptophyta</taxon>
        <taxon>Klebsormidiophyceae</taxon>
        <taxon>Klebsormidiales</taxon>
        <taxon>Klebsormidiaceae</taxon>
        <taxon>Klebsormidium</taxon>
    </lineage>
</organism>
<dbReference type="PANTHER" id="PTHR36807:SF2">
    <property type="entry name" value="PHOSPHOGLYCOLATE PHOSPHATASE"/>
    <property type="match status" value="1"/>
</dbReference>
<dbReference type="EMBL" id="DF237068">
    <property type="protein sequence ID" value="GAQ82670.1"/>
    <property type="molecule type" value="Genomic_DNA"/>
</dbReference>
<dbReference type="InterPro" id="IPR022552">
    <property type="entry name" value="UPF_Ycf55"/>
</dbReference>
<evidence type="ECO:0000313" key="4">
    <source>
        <dbReference type="Proteomes" id="UP000054558"/>
    </source>
</evidence>
<proteinExistence type="predicted"/>